<evidence type="ECO:0000313" key="1">
    <source>
        <dbReference type="EMBL" id="JAH21478.1"/>
    </source>
</evidence>
<protein>
    <submittedName>
        <fullName evidence="1">Uncharacterized protein</fullName>
    </submittedName>
</protein>
<organism evidence="1">
    <name type="scientific">Anguilla anguilla</name>
    <name type="common">European freshwater eel</name>
    <name type="synonym">Muraena anguilla</name>
    <dbReference type="NCBI Taxonomy" id="7936"/>
    <lineage>
        <taxon>Eukaryota</taxon>
        <taxon>Metazoa</taxon>
        <taxon>Chordata</taxon>
        <taxon>Craniata</taxon>
        <taxon>Vertebrata</taxon>
        <taxon>Euteleostomi</taxon>
        <taxon>Actinopterygii</taxon>
        <taxon>Neopterygii</taxon>
        <taxon>Teleostei</taxon>
        <taxon>Anguilliformes</taxon>
        <taxon>Anguillidae</taxon>
        <taxon>Anguilla</taxon>
    </lineage>
</organism>
<name>A0A0E9QZG3_ANGAN</name>
<proteinExistence type="predicted"/>
<accession>A0A0E9QZG3</accession>
<reference evidence="1" key="2">
    <citation type="journal article" date="2015" name="Fish Shellfish Immunol.">
        <title>Early steps in the European eel (Anguilla anguilla)-Vibrio vulnificus interaction in the gills: Role of the RtxA13 toxin.</title>
        <authorList>
            <person name="Callol A."/>
            <person name="Pajuelo D."/>
            <person name="Ebbesson L."/>
            <person name="Teles M."/>
            <person name="MacKenzie S."/>
            <person name="Amaro C."/>
        </authorList>
    </citation>
    <scope>NUCLEOTIDE SEQUENCE</scope>
</reference>
<sequence length="27" mass="3371">MFPHFFEVYYTIKFQCLLKLRGMRMGN</sequence>
<dbReference type="EMBL" id="GBXM01087099">
    <property type="protein sequence ID" value="JAH21478.1"/>
    <property type="molecule type" value="Transcribed_RNA"/>
</dbReference>
<dbReference type="AlphaFoldDB" id="A0A0E9QZG3"/>
<reference evidence="1" key="1">
    <citation type="submission" date="2014-11" db="EMBL/GenBank/DDBJ databases">
        <authorList>
            <person name="Amaro Gonzalez C."/>
        </authorList>
    </citation>
    <scope>NUCLEOTIDE SEQUENCE</scope>
</reference>